<dbReference type="AlphaFoldDB" id="A0AAV3XBV0"/>
<dbReference type="PANTHER" id="PTHR12835:SF5">
    <property type="entry name" value="BIOTIN--PROTEIN LIGASE"/>
    <property type="match status" value="1"/>
</dbReference>
<evidence type="ECO:0000313" key="3">
    <source>
        <dbReference type="EMBL" id="GET40367.1"/>
    </source>
</evidence>
<accession>A0AAV3XBV0</accession>
<name>A0AAV3XBV0_9CYAN</name>
<dbReference type="PANTHER" id="PTHR12835">
    <property type="entry name" value="BIOTIN PROTEIN LIGASE"/>
    <property type="match status" value="1"/>
</dbReference>
<dbReference type="Proteomes" id="UP001050975">
    <property type="component" value="Unassembled WGS sequence"/>
</dbReference>
<dbReference type="GO" id="GO:0004077">
    <property type="term" value="F:biotin--[biotin carboxyl-carrier protein] ligase activity"/>
    <property type="evidence" value="ECO:0007669"/>
    <property type="project" value="InterPro"/>
</dbReference>
<feature type="domain" description="BPL/LPL catalytic" evidence="2">
    <location>
        <begin position="13"/>
        <end position="195"/>
    </location>
</feature>
<evidence type="ECO:0000256" key="1">
    <source>
        <dbReference type="ARBA" id="ARBA00022598"/>
    </source>
</evidence>
<dbReference type="NCBIfam" id="TIGR00121">
    <property type="entry name" value="birA_ligase"/>
    <property type="match status" value="1"/>
</dbReference>
<reference evidence="3" key="1">
    <citation type="submission" date="2019-10" db="EMBL/GenBank/DDBJ databases">
        <title>Draft genome sequece of Microseira wollei NIES-4236.</title>
        <authorList>
            <person name="Yamaguchi H."/>
            <person name="Suzuki S."/>
            <person name="Kawachi M."/>
        </authorList>
    </citation>
    <scope>NUCLEOTIDE SEQUENCE</scope>
    <source>
        <strain evidence="3">NIES-4236</strain>
    </source>
</reference>
<dbReference type="PROSITE" id="PS51733">
    <property type="entry name" value="BPL_LPL_CATALYTIC"/>
    <property type="match status" value="1"/>
</dbReference>
<organism evidence="3 4">
    <name type="scientific">Microseira wollei NIES-4236</name>
    <dbReference type="NCBI Taxonomy" id="2530354"/>
    <lineage>
        <taxon>Bacteria</taxon>
        <taxon>Bacillati</taxon>
        <taxon>Cyanobacteriota</taxon>
        <taxon>Cyanophyceae</taxon>
        <taxon>Oscillatoriophycideae</taxon>
        <taxon>Aerosakkonematales</taxon>
        <taxon>Aerosakkonemataceae</taxon>
        <taxon>Microseira</taxon>
    </lineage>
</organism>
<dbReference type="EMBL" id="BLAY01000089">
    <property type="protein sequence ID" value="GET40367.1"/>
    <property type="molecule type" value="Genomic_DNA"/>
</dbReference>
<evidence type="ECO:0000259" key="2">
    <source>
        <dbReference type="PROSITE" id="PS51733"/>
    </source>
</evidence>
<evidence type="ECO:0000313" key="4">
    <source>
        <dbReference type="Proteomes" id="UP001050975"/>
    </source>
</evidence>
<dbReference type="Gene3D" id="3.30.930.10">
    <property type="entry name" value="Bira Bifunctional Protein, Domain 2"/>
    <property type="match status" value="1"/>
</dbReference>
<dbReference type="Pfam" id="PF03099">
    <property type="entry name" value="BPL_LplA_LipB"/>
    <property type="match status" value="1"/>
</dbReference>
<comment type="caution">
    <text evidence="3">The sequence shown here is derived from an EMBL/GenBank/DDBJ whole genome shotgun (WGS) entry which is preliminary data.</text>
</comment>
<dbReference type="SUPFAM" id="SSF55681">
    <property type="entry name" value="Class II aaRS and biotin synthetases"/>
    <property type="match status" value="1"/>
</dbReference>
<sequence length="262" mass="28138">MEFNRQKFIAAIGASPQETPHNFQIFETVASTNQTLWQLLEGNAPPRTVVIATQQTAGRGQWGRHWQSAPGGLYLSLALFPKVPTQLAAGLTLCSAWGIATALRDKGIPVWLKWPNDLVLSGRKLGGILTETRVQQGKIAKAVVGVGINWANSVPETGINLQSFLENNPVSPITSLEILAAVTLMGIVSGYQYWQEKGIDHLLPAYENILTNMGQTVTVDGQAGVVVGVCARGNLRVQICQTGVATPVEISVEPGTISLGYR</sequence>
<dbReference type="RefSeq" id="WP_226586208.1">
    <property type="nucleotide sequence ID" value="NZ_BLAY01000089.1"/>
</dbReference>
<dbReference type="InterPro" id="IPR004143">
    <property type="entry name" value="BPL_LPL_catalytic"/>
</dbReference>
<dbReference type="InterPro" id="IPR004408">
    <property type="entry name" value="Biotin_CoA_COase_ligase"/>
</dbReference>
<keyword evidence="1 3" id="KW-0436">Ligase</keyword>
<gene>
    <name evidence="3" type="ORF">MiSe_51760</name>
</gene>
<dbReference type="GO" id="GO:0005737">
    <property type="term" value="C:cytoplasm"/>
    <property type="evidence" value="ECO:0007669"/>
    <property type="project" value="TreeGrafter"/>
</dbReference>
<dbReference type="CDD" id="cd16442">
    <property type="entry name" value="BPL"/>
    <property type="match status" value="1"/>
</dbReference>
<keyword evidence="4" id="KW-1185">Reference proteome</keyword>
<dbReference type="InterPro" id="IPR045864">
    <property type="entry name" value="aa-tRNA-synth_II/BPL/LPL"/>
</dbReference>
<protein>
    <submittedName>
        <fullName evidence="3">Biotin--acetyl-CoA-carboxylase ligase</fullName>
    </submittedName>
</protein>
<proteinExistence type="predicted"/>